<dbReference type="Gene3D" id="3.40.630.70">
    <property type="entry name" value="Leucyl/phenylalanyl-tRNA-protein transferase, C-terminal domain"/>
    <property type="match status" value="1"/>
</dbReference>
<dbReference type="HAMAP" id="MF_00688">
    <property type="entry name" value="Leu_Phe_trans"/>
    <property type="match status" value="1"/>
</dbReference>
<organism evidence="5">
    <name type="scientific">Acidithiobacillus sulfuriphilus</name>
    <dbReference type="NCBI Taxonomy" id="1867749"/>
    <lineage>
        <taxon>Bacteria</taxon>
        <taxon>Pseudomonadati</taxon>
        <taxon>Pseudomonadota</taxon>
        <taxon>Acidithiobacillia</taxon>
        <taxon>Acidithiobacillales</taxon>
        <taxon>Acidithiobacillaceae</taxon>
        <taxon>Acidithiobacillus</taxon>
    </lineage>
</organism>
<accession>A0A3M8RUG0</accession>
<evidence type="ECO:0000256" key="3">
    <source>
        <dbReference type="ARBA" id="ARBA00023315"/>
    </source>
</evidence>
<keyword evidence="3 4" id="KW-0012">Acyltransferase</keyword>
<dbReference type="EC" id="2.3.2.6" evidence="4"/>
<dbReference type="InterPro" id="IPR042203">
    <property type="entry name" value="Leu/Phe-tRNA_Trfase_C"/>
</dbReference>
<evidence type="ECO:0000313" key="5">
    <source>
        <dbReference type="EMBL" id="RNF72189.1"/>
    </source>
</evidence>
<gene>
    <name evidence="4" type="primary">aat</name>
    <name evidence="5" type="ORF">EC580_01270</name>
</gene>
<comment type="caution">
    <text evidence="5">The sequence shown here is derived from an EMBL/GenBank/DDBJ whole genome shotgun (WGS) entry which is preliminary data.</text>
</comment>
<dbReference type="PANTHER" id="PTHR30098">
    <property type="entry name" value="LEUCYL/PHENYLALANYL-TRNA--PROTEIN TRANSFERASE"/>
    <property type="match status" value="1"/>
</dbReference>
<dbReference type="GO" id="GO:0008914">
    <property type="term" value="F:leucyl-tRNA--protein transferase activity"/>
    <property type="evidence" value="ECO:0007669"/>
    <property type="project" value="UniProtKB-UniRule"/>
</dbReference>
<dbReference type="PANTHER" id="PTHR30098:SF2">
    <property type="entry name" value="LEUCYL_PHENYLALANYL-TRNA--PROTEIN TRANSFERASE"/>
    <property type="match status" value="1"/>
</dbReference>
<comment type="subcellular location">
    <subcellularLocation>
        <location evidence="4">Cytoplasm</location>
    </subcellularLocation>
</comment>
<evidence type="ECO:0000256" key="1">
    <source>
        <dbReference type="ARBA" id="ARBA00022490"/>
    </source>
</evidence>
<protein>
    <recommendedName>
        <fullName evidence="4">Leucyl/phenylalanyl-tRNA--protein transferase</fullName>
        <ecNumber evidence="4">2.3.2.6</ecNumber>
    </recommendedName>
    <alternativeName>
        <fullName evidence="4">L/F-transferase</fullName>
    </alternativeName>
    <alternativeName>
        <fullName evidence="4">Leucyltransferase</fullName>
    </alternativeName>
    <alternativeName>
        <fullName evidence="4">Phenyalanyltransferase</fullName>
    </alternativeName>
</protein>
<dbReference type="NCBIfam" id="TIGR00667">
    <property type="entry name" value="aat"/>
    <property type="match status" value="1"/>
</dbReference>
<dbReference type="AlphaFoldDB" id="A0A3M8RUG0"/>
<dbReference type="Pfam" id="PF03588">
    <property type="entry name" value="Leu_Phe_trans"/>
    <property type="match status" value="1"/>
</dbReference>
<dbReference type="InterPro" id="IPR004616">
    <property type="entry name" value="Leu/Phe-tRNA_Trfase"/>
</dbReference>
<evidence type="ECO:0000256" key="2">
    <source>
        <dbReference type="ARBA" id="ARBA00022679"/>
    </source>
</evidence>
<dbReference type="Gene3D" id="3.30.70.3550">
    <property type="entry name" value="Leucyl/phenylalanyl-tRNA-protein transferase, N-terminal domain"/>
    <property type="match status" value="1"/>
</dbReference>
<comment type="catalytic activity">
    <reaction evidence="4">
        <text>L-phenylalanyl-tRNA(Phe) + an N-terminal L-alpha-aminoacyl-[protein] = an N-terminal L-phenylalanyl-L-alpha-aminoacyl-[protein] + tRNA(Phe)</text>
        <dbReference type="Rhea" id="RHEA:43632"/>
        <dbReference type="Rhea" id="RHEA-COMP:9668"/>
        <dbReference type="Rhea" id="RHEA-COMP:9699"/>
        <dbReference type="Rhea" id="RHEA-COMP:10636"/>
        <dbReference type="Rhea" id="RHEA-COMP:10637"/>
        <dbReference type="ChEBI" id="CHEBI:78442"/>
        <dbReference type="ChEBI" id="CHEBI:78531"/>
        <dbReference type="ChEBI" id="CHEBI:78597"/>
        <dbReference type="ChEBI" id="CHEBI:83561"/>
        <dbReference type="EC" id="2.3.2.6"/>
    </reaction>
</comment>
<dbReference type="EMBL" id="RIZI01000087">
    <property type="protein sequence ID" value="RNF72189.1"/>
    <property type="molecule type" value="Genomic_DNA"/>
</dbReference>
<dbReference type="GO" id="GO:0005737">
    <property type="term" value="C:cytoplasm"/>
    <property type="evidence" value="ECO:0007669"/>
    <property type="project" value="UniProtKB-SubCell"/>
</dbReference>
<evidence type="ECO:0000256" key="4">
    <source>
        <dbReference type="HAMAP-Rule" id="MF_00688"/>
    </source>
</evidence>
<proteinExistence type="inferred from homology"/>
<keyword evidence="2 4" id="KW-0808">Transferase</keyword>
<comment type="catalytic activity">
    <reaction evidence="4">
        <text>N-terminal L-arginyl-[protein] + L-leucyl-tRNA(Leu) = N-terminal L-leucyl-L-arginyl-[protein] + tRNA(Leu) + H(+)</text>
        <dbReference type="Rhea" id="RHEA:50416"/>
        <dbReference type="Rhea" id="RHEA-COMP:9613"/>
        <dbReference type="Rhea" id="RHEA-COMP:9622"/>
        <dbReference type="Rhea" id="RHEA-COMP:12672"/>
        <dbReference type="Rhea" id="RHEA-COMP:12673"/>
        <dbReference type="ChEBI" id="CHEBI:15378"/>
        <dbReference type="ChEBI" id="CHEBI:64719"/>
        <dbReference type="ChEBI" id="CHEBI:78442"/>
        <dbReference type="ChEBI" id="CHEBI:78494"/>
        <dbReference type="ChEBI" id="CHEBI:133044"/>
        <dbReference type="EC" id="2.3.2.6"/>
    </reaction>
</comment>
<name>A0A3M8RUG0_9PROT</name>
<dbReference type="RefSeq" id="WP_123101467.1">
    <property type="nucleotide sequence ID" value="NZ_CP127527.1"/>
</dbReference>
<dbReference type="OrthoDB" id="5291081at2"/>
<comment type="catalytic activity">
    <reaction evidence="4">
        <text>N-terminal L-lysyl-[protein] + L-leucyl-tRNA(Leu) = N-terminal L-leucyl-L-lysyl-[protein] + tRNA(Leu) + H(+)</text>
        <dbReference type="Rhea" id="RHEA:12340"/>
        <dbReference type="Rhea" id="RHEA-COMP:9613"/>
        <dbReference type="Rhea" id="RHEA-COMP:9622"/>
        <dbReference type="Rhea" id="RHEA-COMP:12670"/>
        <dbReference type="Rhea" id="RHEA-COMP:12671"/>
        <dbReference type="ChEBI" id="CHEBI:15378"/>
        <dbReference type="ChEBI" id="CHEBI:65249"/>
        <dbReference type="ChEBI" id="CHEBI:78442"/>
        <dbReference type="ChEBI" id="CHEBI:78494"/>
        <dbReference type="ChEBI" id="CHEBI:133043"/>
        <dbReference type="EC" id="2.3.2.6"/>
    </reaction>
</comment>
<dbReference type="InterPro" id="IPR042221">
    <property type="entry name" value="Leu/Phe-tRNA_Trfase_N"/>
</dbReference>
<dbReference type="GO" id="GO:0030163">
    <property type="term" value="P:protein catabolic process"/>
    <property type="evidence" value="ECO:0007669"/>
    <property type="project" value="UniProtKB-UniRule"/>
</dbReference>
<dbReference type="SUPFAM" id="SSF55729">
    <property type="entry name" value="Acyl-CoA N-acyltransferases (Nat)"/>
    <property type="match status" value="1"/>
</dbReference>
<dbReference type="InterPro" id="IPR016181">
    <property type="entry name" value="Acyl_CoA_acyltransferase"/>
</dbReference>
<reference evidence="5" key="1">
    <citation type="submission" date="2018-10" db="EMBL/GenBank/DDBJ databases">
        <title>Acidithiobacillus sulfuriphilus sp. nov.: an extremely acidophilic sulfur-oxidizing chemolithotroph isolated from a neutral pH environment.</title>
        <authorList>
            <person name="Falagan C."/>
            <person name="Moya-Beltran A."/>
            <person name="Quatrini R."/>
            <person name="Johnson D.B."/>
        </authorList>
    </citation>
    <scope>NUCLEOTIDE SEQUENCE [LARGE SCALE GENOMIC DNA]</scope>
    <source>
        <strain evidence="5">CJ-2</strain>
    </source>
</reference>
<keyword evidence="1 4" id="KW-0963">Cytoplasm</keyword>
<comment type="similarity">
    <text evidence="4">Belongs to the L/F-transferase family.</text>
</comment>
<sequence length="239" mass="26319">MRPDDARPVLLRRSGPVLPFADPARAAGNLVAVGGDLRQERLLQAYSQGIFPWFGEGDPILWWSPDPRGVFSPGRIHVSRSLRKAGRSAVWRFSVDEAFPAVLDACAAPRAGQGGTWITADMRRAYLGLFHAGHAHSLEVWSGAMLAGGLYGVAMGGLFFGESMFSRVPDASKLALVLLARHLQHWGYGLIDTQFLTPHLESMGAEELPREEFLAQLRDLRAAPVDHRWQLTLPLSQVF</sequence>
<comment type="function">
    <text evidence="4">Functions in the N-end rule pathway of protein degradation where it conjugates Leu, Phe and, less efficiently, Met from aminoacyl-tRNAs to the N-termini of proteins containing an N-terminal arginine or lysine.</text>
</comment>